<comment type="caution">
    <text evidence="8">The sequence shown here is derived from an EMBL/GenBank/DDBJ whole genome shotgun (WGS) entry which is preliminary data.</text>
</comment>
<dbReference type="InterPro" id="IPR045239">
    <property type="entry name" value="bHLH95_bHLH"/>
</dbReference>
<dbReference type="InterPro" id="IPR036638">
    <property type="entry name" value="HLH_DNA-bd_sf"/>
</dbReference>
<reference evidence="8" key="1">
    <citation type="submission" date="2018-05" db="EMBL/GenBank/DDBJ databases">
        <title>Draft genome of Mucuna pruriens seed.</title>
        <authorList>
            <person name="Nnadi N.E."/>
            <person name="Vos R."/>
            <person name="Hasami M.H."/>
            <person name="Devisetty U.K."/>
            <person name="Aguiy J.C."/>
        </authorList>
    </citation>
    <scope>NUCLEOTIDE SEQUENCE [LARGE SCALE GENOMIC DNA]</scope>
    <source>
        <strain evidence="8">JCA_2017</strain>
    </source>
</reference>
<gene>
    <name evidence="8" type="ORF">CR513_11465</name>
</gene>
<dbReference type="CDD" id="cd11393">
    <property type="entry name" value="bHLH_AtbHLH_like"/>
    <property type="match status" value="1"/>
</dbReference>
<dbReference type="CDD" id="cd04873">
    <property type="entry name" value="ACT_UUR-ACR-like"/>
    <property type="match status" value="1"/>
</dbReference>
<dbReference type="GO" id="GO:0003677">
    <property type="term" value="F:DNA binding"/>
    <property type="evidence" value="ECO:0007669"/>
    <property type="project" value="UniProtKB-KW"/>
</dbReference>
<dbReference type="Proteomes" id="UP000257109">
    <property type="component" value="Unassembled WGS sequence"/>
</dbReference>
<keyword evidence="5" id="KW-0539">Nucleus</keyword>
<keyword evidence="4" id="KW-0804">Transcription</keyword>
<evidence type="ECO:0000256" key="5">
    <source>
        <dbReference type="ARBA" id="ARBA00023242"/>
    </source>
</evidence>
<evidence type="ECO:0000256" key="4">
    <source>
        <dbReference type="ARBA" id="ARBA00023163"/>
    </source>
</evidence>
<dbReference type="InterPro" id="IPR002912">
    <property type="entry name" value="ACT_dom"/>
</dbReference>
<dbReference type="GO" id="GO:0046983">
    <property type="term" value="F:protein dimerization activity"/>
    <property type="evidence" value="ECO:0007669"/>
    <property type="project" value="InterPro"/>
</dbReference>
<evidence type="ECO:0000256" key="2">
    <source>
        <dbReference type="ARBA" id="ARBA00023015"/>
    </source>
</evidence>
<evidence type="ECO:0000313" key="8">
    <source>
        <dbReference type="EMBL" id="RDY04780.1"/>
    </source>
</evidence>
<evidence type="ECO:0000259" key="7">
    <source>
        <dbReference type="PROSITE" id="PS51671"/>
    </source>
</evidence>
<dbReference type="SUPFAM" id="SSF47459">
    <property type="entry name" value="HLH, helix-loop-helix DNA-binding domain"/>
    <property type="match status" value="1"/>
</dbReference>
<comment type="subcellular location">
    <subcellularLocation>
        <location evidence="1">Nucleus</location>
    </subcellularLocation>
</comment>
<evidence type="ECO:0000256" key="6">
    <source>
        <dbReference type="SAM" id="Coils"/>
    </source>
</evidence>
<keyword evidence="6" id="KW-0175">Coiled coil</keyword>
<proteinExistence type="predicted"/>
<evidence type="ECO:0000256" key="1">
    <source>
        <dbReference type="ARBA" id="ARBA00004123"/>
    </source>
</evidence>
<evidence type="ECO:0000313" key="9">
    <source>
        <dbReference type="Proteomes" id="UP000257109"/>
    </source>
</evidence>
<keyword evidence="3" id="KW-0238">DNA-binding</keyword>
<dbReference type="InterPro" id="IPR044278">
    <property type="entry name" value="BHLH95-like"/>
</dbReference>
<accession>A0A371HPQ7</accession>
<dbReference type="PANTHER" id="PTHR46772:SF8">
    <property type="entry name" value="TRANSCRIPTION FACTOR BHLH95"/>
    <property type="match status" value="1"/>
</dbReference>
<dbReference type="GO" id="GO:0005634">
    <property type="term" value="C:nucleus"/>
    <property type="evidence" value="ECO:0007669"/>
    <property type="project" value="UniProtKB-SubCell"/>
</dbReference>
<keyword evidence="9" id="KW-1185">Reference proteome</keyword>
<feature type="domain" description="ACT" evidence="7">
    <location>
        <begin position="77"/>
        <end position="147"/>
    </location>
</feature>
<dbReference type="EMBL" id="QJKJ01002015">
    <property type="protein sequence ID" value="RDY04780.1"/>
    <property type="molecule type" value="Genomic_DNA"/>
</dbReference>
<dbReference type="GO" id="GO:0009960">
    <property type="term" value="P:endosperm development"/>
    <property type="evidence" value="ECO:0007669"/>
    <property type="project" value="InterPro"/>
</dbReference>
<dbReference type="AlphaFoldDB" id="A0A371HPQ7"/>
<protein>
    <recommendedName>
        <fullName evidence="7">ACT domain-containing protein</fullName>
    </recommendedName>
</protein>
<organism evidence="8 9">
    <name type="scientific">Mucuna pruriens</name>
    <name type="common">Velvet bean</name>
    <name type="synonym">Dolichos pruriens</name>
    <dbReference type="NCBI Taxonomy" id="157652"/>
    <lineage>
        <taxon>Eukaryota</taxon>
        <taxon>Viridiplantae</taxon>
        <taxon>Streptophyta</taxon>
        <taxon>Embryophyta</taxon>
        <taxon>Tracheophyta</taxon>
        <taxon>Spermatophyta</taxon>
        <taxon>Magnoliopsida</taxon>
        <taxon>eudicotyledons</taxon>
        <taxon>Gunneridae</taxon>
        <taxon>Pentapetalae</taxon>
        <taxon>rosids</taxon>
        <taxon>fabids</taxon>
        <taxon>Fabales</taxon>
        <taxon>Fabaceae</taxon>
        <taxon>Papilionoideae</taxon>
        <taxon>50 kb inversion clade</taxon>
        <taxon>NPAAA clade</taxon>
        <taxon>indigoferoid/millettioid clade</taxon>
        <taxon>Phaseoleae</taxon>
        <taxon>Mucuna</taxon>
    </lineage>
</organism>
<name>A0A371HPQ7_MUCPR</name>
<dbReference type="GO" id="GO:0003700">
    <property type="term" value="F:DNA-binding transcription factor activity"/>
    <property type="evidence" value="ECO:0007669"/>
    <property type="project" value="InterPro"/>
</dbReference>
<feature type="coiled-coil region" evidence="6">
    <location>
        <begin position="20"/>
        <end position="47"/>
    </location>
</feature>
<dbReference type="PROSITE" id="PS51671">
    <property type="entry name" value="ACT"/>
    <property type="match status" value="1"/>
</dbReference>
<dbReference type="STRING" id="157652.A0A371HPQ7"/>
<dbReference type="OrthoDB" id="1429358at2759"/>
<evidence type="ECO:0000256" key="3">
    <source>
        <dbReference type="ARBA" id="ARBA00023125"/>
    </source>
</evidence>
<feature type="non-terminal residue" evidence="8">
    <location>
        <position position="1"/>
    </location>
</feature>
<dbReference type="PANTHER" id="PTHR46772">
    <property type="entry name" value="BHLH DOMAIN-CONTAINING PROTEIN"/>
    <property type="match status" value="1"/>
</dbReference>
<keyword evidence="2" id="KW-0805">Transcription regulation</keyword>
<sequence>MCTQILELRIGGVADKSTIVDEAVKYIKVLQESLEELEKKKQERLRCVSLPGPQTVAFEKTWVSPNLVLNTFGQEAHFCIYTAHKPGLMNTIASVLHKHNIEVLTATISSNPCGNGNTSMIQVHGKQADSVEESYKQAAEEIMLWIA</sequence>